<evidence type="ECO:0000259" key="1">
    <source>
        <dbReference type="Pfam" id="PF24764"/>
    </source>
</evidence>
<dbReference type="Pfam" id="PF24764">
    <property type="entry name" value="rva_4"/>
    <property type="match status" value="1"/>
</dbReference>
<dbReference type="Proteomes" id="UP001159405">
    <property type="component" value="Unassembled WGS sequence"/>
</dbReference>
<feature type="domain" description="Integrase core" evidence="1">
    <location>
        <begin position="2"/>
        <end position="104"/>
    </location>
</feature>
<gene>
    <name evidence="2" type="ORF">PLOB_00040877</name>
</gene>
<organism evidence="2 3">
    <name type="scientific">Porites lobata</name>
    <dbReference type="NCBI Taxonomy" id="104759"/>
    <lineage>
        <taxon>Eukaryota</taxon>
        <taxon>Metazoa</taxon>
        <taxon>Cnidaria</taxon>
        <taxon>Anthozoa</taxon>
        <taxon>Hexacorallia</taxon>
        <taxon>Scleractinia</taxon>
        <taxon>Fungiina</taxon>
        <taxon>Poritidae</taxon>
        <taxon>Porites</taxon>
    </lineage>
</organism>
<accession>A0ABN8PED4</accession>
<evidence type="ECO:0000313" key="3">
    <source>
        <dbReference type="Proteomes" id="UP001159405"/>
    </source>
</evidence>
<keyword evidence="3" id="KW-1185">Reference proteome</keyword>
<proteinExistence type="predicted"/>
<comment type="caution">
    <text evidence="2">The sequence shown here is derived from an EMBL/GenBank/DDBJ whole genome shotgun (WGS) entry which is preliminary data.</text>
</comment>
<evidence type="ECO:0000313" key="2">
    <source>
        <dbReference type="EMBL" id="CAH3139857.1"/>
    </source>
</evidence>
<dbReference type="InterPro" id="IPR058913">
    <property type="entry name" value="Integrase_dom_put"/>
</dbReference>
<reference evidence="2 3" key="1">
    <citation type="submission" date="2022-05" db="EMBL/GenBank/DDBJ databases">
        <authorList>
            <consortium name="Genoscope - CEA"/>
            <person name="William W."/>
        </authorList>
    </citation>
    <scope>NUCLEOTIDE SEQUENCE [LARGE SCALE GENOMIC DNA]</scope>
</reference>
<dbReference type="PANTHER" id="PTHR46791">
    <property type="entry name" value="EXPRESSED PROTEIN"/>
    <property type="match status" value="1"/>
</dbReference>
<dbReference type="EMBL" id="CALNXK010000063">
    <property type="protein sequence ID" value="CAH3139857.1"/>
    <property type="molecule type" value="Genomic_DNA"/>
</dbReference>
<dbReference type="PANTHER" id="PTHR46791:SF5">
    <property type="entry name" value="CLR5 DOMAIN-CONTAINING PROTEIN-RELATED"/>
    <property type="match status" value="1"/>
</dbReference>
<protein>
    <recommendedName>
        <fullName evidence="1">Integrase core domain-containing protein</fullName>
    </recommendedName>
</protein>
<sequence>MITRRGADRGSMITGKSTHNQRIERLWRDVFEGVLGLYYQLFYFMEDKGILDPFNDLHIAALHHVFLPKINEKLELWRNAWSRHRVRTMKSSPLCVWLAGQLQNPVGLEGEFVDVEQYGMEGVLHDERDEDSRPIFEMPHTLSDHCLESLRNQVPSSWNSSNYGIDVYLQALSIIENSNEHH</sequence>
<name>A0ABN8PED4_9CNID</name>